<dbReference type="Pfam" id="PF00149">
    <property type="entry name" value="Metallophos"/>
    <property type="match status" value="1"/>
</dbReference>
<protein>
    <submittedName>
        <fullName evidence="3">Metallophosphoesterase, family</fullName>
    </submittedName>
</protein>
<dbReference type="Proteomes" id="UP000193334">
    <property type="component" value="Chromosome"/>
</dbReference>
<keyword evidence="1" id="KW-0732">Signal</keyword>
<reference evidence="4" key="1">
    <citation type="submission" date="2017-04" db="EMBL/GenBank/DDBJ databases">
        <title>Comparative genomics and description of representatives of a novel lineage of planctomycetes thriving in anoxic sediments.</title>
        <authorList>
            <person name="Spring S."/>
            <person name="Bunk B."/>
            <person name="Sproer C."/>
        </authorList>
    </citation>
    <scope>NUCLEOTIDE SEQUENCE [LARGE SCALE GENOMIC DNA]</scope>
    <source>
        <strain evidence="4">ST-PulAB-D4</strain>
    </source>
</reference>
<evidence type="ECO:0000259" key="2">
    <source>
        <dbReference type="Pfam" id="PF00149"/>
    </source>
</evidence>
<evidence type="ECO:0000313" key="3">
    <source>
        <dbReference type="EMBL" id="ARN55763.1"/>
    </source>
</evidence>
<dbReference type="InterPro" id="IPR004843">
    <property type="entry name" value="Calcineurin-like_PHP"/>
</dbReference>
<dbReference type="STRING" id="1941349.STSP1_00128"/>
<name>A0A1W6LJ46_9BACT</name>
<dbReference type="PANTHER" id="PTHR43143:SF1">
    <property type="entry name" value="SERINE_THREONINE-PROTEIN PHOSPHATASE CPPED1"/>
    <property type="match status" value="1"/>
</dbReference>
<accession>A0A1W6LJ46</accession>
<organism evidence="3 4">
    <name type="scientific">Sedimentisphaera salicampi</name>
    <dbReference type="NCBI Taxonomy" id="1941349"/>
    <lineage>
        <taxon>Bacteria</taxon>
        <taxon>Pseudomonadati</taxon>
        <taxon>Planctomycetota</taxon>
        <taxon>Phycisphaerae</taxon>
        <taxon>Sedimentisphaerales</taxon>
        <taxon>Sedimentisphaeraceae</taxon>
        <taxon>Sedimentisphaera</taxon>
    </lineage>
</organism>
<dbReference type="AlphaFoldDB" id="A0A1W6LJ46"/>
<keyword evidence="4" id="KW-1185">Reference proteome</keyword>
<dbReference type="PROSITE" id="PS51257">
    <property type="entry name" value="PROKAR_LIPOPROTEIN"/>
    <property type="match status" value="1"/>
</dbReference>
<dbReference type="Gene3D" id="3.60.21.10">
    <property type="match status" value="1"/>
</dbReference>
<feature type="domain" description="Calcineurin-like phosphoesterase" evidence="2">
    <location>
        <begin position="37"/>
        <end position="229"/>
    </location>
</feature>
<dbReference type="SUPFAM" id="SSF56300">
    <property type="entry name" value="Metallo-dependent phosphatases"/>
    <property type="match status" value="1"/>
</dbReference>
<sequence precursor="true">MTRKSAAFSAVSILIIFALACPAISKASSNQKPFKCFIVSDSHFGWKHPAQPSNSTIAHGVKHIMYRFPDLDLFIDTGDIHHSDADDRARADWTEIIQGGANYLPFHVAAGNHETVTFNGVDSEKRTMALSSITCRPYYSFDLQGIHFICLPQLITPNLVTHESIEWLKLDLKLNKDKTTVIFTHNSLKDTTSSHDSKIYRMVANSDEVLKLLDSYPNVIAWMHGHNHTWELVEKNDRFYVSNGRIGGFSPSFNKDFRHHIGGIYFEIGKNHFTVKAYDATAKEFFDEKPGYKHLTKTMKLKTSYNPETSAAVSWGMGCSRDGQKVEAFQHHIGSGKNEQQLVLAPCKGGAFNENQNLSITSENKEGWSKGRLIPGISISPKKTVEGEIDGIRFIEEGIELLPLGENITKRSLHSPKRGAYYEYYQIMPGQTYKASAEMKAEKYGAKCGLIFRIYDTNGNLIHTKKVKPKAIDTGKTIIKSIFTVPDSLKGFGMYGDDDSSNVINLAVEAKITEHTMPVKVYKFAVEQASVGNPGDNFKVRINDRSYKAGLKNGEIKKFKLGQNINARETVNVSTPADYRLTWTIKQTGLKWQVRNAPAEYLENGEIKVGPIRNKFSENNEIIIVPLKKIDVPYVHRMKGISKCRIQPYNPKTREIRIYVEELKGEYHEVKFANVRQGASNFINMGKLNFETFAPNIFGAEILEEGLAVIKF</sequence>
<evidence type="ECO:0000313" key="4">
    <source>
        <dbReference type="Proteomes" id="UP000193334"/>
    </source>
</evidence>
<dbReference type="EMBL" id="CP021023">
    <property type="protein sequence ID" value="ARN55763.1"/>
    <property type="molecule type" value="Genomic_DNA"/>
</dbReference>
<dbReference type="KEGG" id="pbp:STSP1_00128"/>
<feature type="chain" id="PRO_5012213245" evidence="1">
    <location>
        <begin position="21"/>
        <end position="712"/>
    </location>
</feature>
<dbReference type="RefSeq" id="WP_085754492.1">
    <property type="nucleotide sequence ID" value="NZ_CP021023.1"/>
</dbReference>
<proteinExistence type="predicted"/>
<dbReference type="InterPro" id="IPR051918">
    <property type="entry name" value="STPP_CPPED1"/>
</dbReference>
<evidence type="ECO:0000256" key="1">
    <source>
        <dbReference type="SAM" id="SignalP"/>
    </source>
</evidence>
<dbReference type="GO" id="GO:0016787">
    <property type="term" value="F:hydrolase activity"/>
    <property type="evidence" value="ECO:0007669"/>
    <property type="project" value="InterPro"/>
</dbReference>
<feature type="signal peptide" evidence="1">
    <location>
        <begin position="1"/>
        <end position="20"/>
    </location>
</feature>
<dbReference type="InterPro" id="IPR029052">
    <property type="entry name" value="Metallo-depent_PP-like"/>
</dbReference>
<gene>
    <name evidence="3" type="ORF">STSP1_00128</name>
</gene>
<dbReference type="PANTHER" id="PTHR43143">
    <property type="entry name" value="METALLOPHOSPHOESTERASE, CALCINEURIN SUPERFAMILY"/>
    <property type="match status" value="1"/>
</dbReference>